<keyword evidence="10 20" id="KW-0285">Flavoprotein</keyword>
<dbReference type="InterPro" id="IPR036318">
    <property type="entry name" value="FAD-bd_PCMH-like_sf"/>
</dbReference>
<evidence type="ECO:0000256" key="19">
    <source>
        <dbReference type="ARBA" id="ARBA00048914"/>
    </source>
</evidence>
<dbReference type="PANTHER" id="PTHR21071:SF4">
    <property type="entry name" value="UDP-N-ACETYLENOLPYRUVOYLGLUCOSAMINE REDUCTASE"/>
    <property type="match status" value="1"/>
</dbReference>
<dbReference type="RefSeq" id="WP_231561982.1">
    <property type="nucleotide sequence ID" value="NZ_JQEC01000007.1"/>
</dbReference>
<dbReference type="InterPro" id="IPR006094">
    <property type="entry name" value="Oxid_FAD_bind_N"/>
</dbReference>
<evidence type="ECO:0000256" key="3">
    <source>
        <dbReference type="ARBA" id="ARBA00004496"/>
    </source>
</evidence>
<keyword evidence="11 20" id="KW-0274">FAD</keyword>
<dbReference type="InterPro" id="IPR003170">
    <property type="entry name" value="MurB"/>
</dbReference>
<dbReference type="AlphaFoldDB" id="A0A099L477"/>
<accession>A0A099L477</accession>
<evidence type="ECO:0000256" key="13">
    <source>
        <dbReference type="ARBA" id="ARBA00022960"/>
    </source>
</evidence>
<dbReference type="InterPro" id="IPR011601">
    <property type="entry name" value="MurB_C"/>
</dbReference>
<organism evidence="22 23">
    <name type="scientific">Colwellia psychrerythraea</name>
    <name type="common">Vibrio psychroerythus</name>
    <dbReference type="NCBI Taxonomy" id="28229"/>
    <lineage>
        <taxon>Bacteria</taxon>
        <taxon>Pseudomonadati</taxon>
        <taxon>Pseudomonadota</taxon>
        <taxon>Gammaproteobacteria</taxon>
        <taxon>Alteromonadales</taxon>
        <taxon>Colwelliaceae</taxon>
        <taxon>Colwellia</taxon>
    </lineage>
</organism>
<evidence type="ECO:0000313" key="22">
    <source>
        <dbReference type="EMBL" id="KGJ96653.1"/>
    </source>
</evidence>
<dbReference type="GO" id="GO:0051301">
    <property type="term" value="P:cell division"/>
    <property type="evidence" value="ECO:0007669"/>
    <property type="project" value="UniProtKB-KW"/>
</dbReference>
<comment type="cofactor">
    <cofactor evidence="1 20">
        <name>FAD</name>
        <dbReference type="ChEBI" id="CHEBI:57692"/>
    </cofactor>
</comment>
<dbReference type="HAMAP" id="MF_00037">
    <property type="entry name" value="MurB"/>
    <property type="match status" value="1"/>
</dbReference>
<dbReference type="Gene3D" id="3.30.43.10">
    <property type="entry name" value="Uridine Diphospho-n-acetylenolpyruvylglucosamine Reductase, domain 2"/>
    <property type="match status" value="1"/>
</dbReference>
<evidence type="ECO:0000256" key="16">
    <source>
        <dbReference type="ARBA" id="ARBA00023306"/>
    </source>
</evidence>
<dbReference type="GO" id="GO:0009252">
    <property type="term" value="P:peptidoglycan biosynthetic process"/>
    <property type="evidence" value="ECO:0007669"/>
    <property type="project" value="UniProtKB-UniRule"/>
</dbReference>
<dbReference type="SUPFAM" id="SSF56176">
    <property type="entry name" value="FAD-binding/transporter-associated domain-like"/>
    <property type="match status" value="1"/>
</dbReference>
<keyword evidence="14 20" id="KW-0573">Peptidoglycan synthesis</keyword>
<dbReference type="GO" id="GO:0071555">
    <property type="term" value="P:cell wall organization"/>
    <property type="evidence" value="ECO:0007669"/>
    <property type="project" value="UniProtKB-KW"/>
</dbReference>
<comment type="function">
    <text evidence="2 20">Cell wall formation.</text>
</comment>
<evidence type="ECO:0000256" key="10">
    <source>
        <dbReference type="ARBA" id="ARBA00022630"/>
    </source>
</evidence>
<comment type="catalytic activity">
    <reaction evidence="19 20">
        <text>UDP-N-acetyl-alpha-D-muramate + NADP(+) = UDP-N-acetyl-3-O-(1-carboxyvinyl)-alpha-D-glucosamine + NADPH + H(+)</text>
        <dbReference type="Rhea" id="RHEA:12248"/>
        <dbReference type="ChEBI" id="CHEBI:15378"/>
        <dbReference type="ChEBI" id="CHEBI:57783"/>
        <dbReference type="ChEBI" id="CHEBI:58349"/>
        <dbReference type="ChEBI" id="CHEBI:68483"/>
        <dbReference type="ChEBI" id="CHEBI:70757"/>
        <dbReference type="EC" id="1.3.1.98"/>
    </reaction>
</comment>
<evidence type="ECO:0000256" key="9">
    <source>
        <dbReference type="ARBA" id="ARBA00022618"/>
    </source>
</evidence>
<dbReference type="GO" id="GO:0008360">
    <property type="term" value="P:regulation of cell shape"/>
    <property type="evidence" value="ECO:0007669"/>
    <property type="project" value="UniProtKB-KW"/>
</dbReference>
<reference evidence="22 23" key="1">
    <citation type="submission" date="2014-08" db="EMBL/GenBank/DDBJ databases">
        <title>Genomic and Phenotypic Diversity of Colwellia psychrerythraea strains from Disparate Marine Basins.</title>
        <authorList>
            <person name="Techtmann S.M."/>
            <person name="Stelling S.C."/>
            <person name="Utturkar S.M."/>
            <person name="Alshibli N."/>
            <person name="Harris A."/>
            <person name="Brown S.D."/>
            <person name="Hazen T.C."/>
        </authorList>
    </citation>
    <scope>NUCLEOTIDE SEQUENCE [LARGE SCALE GENOMIC DNA]</scope>
    <source>
        <strain evidence="22 23">GAB14E</strain>
    </source>
</reference>
<comment type="pathway">
    <text evidence="4 20">Cell wall biogenesis; peptidoglycan biosynthesis.</text>
</comment>
<keyword evidence="13 20" id="KW-0133">Cell shape</keyword>
<protein>
    <recommendedName>
        <fullName evidence="7 20">UDP-N-acetylenolpyruvoylglucosamine reductase</fullName>
        <ecNumber evidence="6 20">1.3.1.98</ecNumber>
    </recommendedName>
    <alternativeName>
        <fullName evidence="18 20">UDP-N-acetylmuramate dehydrogenase</fullName>
    </alternativeName>
</protein>
<evidence type="ECO:0000256" key="11">
    <source>
        <dbReference type="ARBA" id="ARBA00022827"/>
    </source>
</evidence>
<evidence type="ECO:0000256" key="1">
    <source>
        <dbReference type="ARBA" id="ARBA00001974"/>
    </source>
</evidence>
<dbReference type="GO" id="GO:0005829">
    <property type="term" value="C:cytosol"/>
    <property type="evidence" value="ECO:0007669"/>
    <property type="project" value="TreeGrafter"/>
</dbReference>
<keyword evidence="17 20" id="KW-0961">Cell wall biogenesis/degradation</keyword>
<evidence type="ECO:0000256" key="4">
    <source>
        <dbReference type="ARBA" id="ARBA00004752"/>
    </source>
</evidence>
<dbReference type="NCBIfam" id="TIGR00179">
    <property type="entry name" value="murB"/>
    <property type="match status" value="1"/>
</dbReference>
<keyword evidence="12 20" id="KW-0521">NADP</keyword>
<evidence type="ECO:0000256" key="6">
    <source>
        <dbReference type="ARBA" id="ARBA00012518"/>
    </source>
</evidence>
<dbReference type="UniPathway" id="UPA00219"/>
<dbReference type="InterPro" id="IPR016169">
    <property type="entry name" value="FAD-bd_PCMH_sub2"/>
</dbReference>
<feature type="active site" description="Proton donor" evidence="20">
    <location>
        <position position="239"/>
    </location>
</feature>
<dbReference type="InterPro" id="IPR036635">
    <property type="entry name" value="MurB_C_sf"/>
</dbReference>
<evidence type="ECO:0000256" key="17">
    <source>
        <dbReference type="ARBA" id="ARBA00023316"/>
    </source>
</evidence>
<comment type="similarity">
    <text evidence="5 20">Belongs to the MurB family.</text>
</comment>
<evidence type="ECO:0000256" key="2">
    <source>
        <dbReference type="ARBA" id="ARBA00003921"/>
    </source>
</evidence>
<proteinExistence type="inferred from homology"/>
<keyword evidence="8 20" id="KW-0963">Cytoplasm</keyword>
<dbReference type="Pfam" id="PF01565">
    <property type="entry name" value="FAD_binding_4"/>
    <property type="match status" value="1"/>
</dbReference>
<keyword evidence="9 20" id="KW-0132">Cell division</keyword>
<dbReference type="PROSITE" id="PS51387">
    <property type="entry name" value="FAD_PCMH"/>
    <property type="match status" value="1"/>
</dbReference>
<evidence type="ECO:0000256" key="12">
    <source>
        <dbReference type="ARBA" id="ARBA00022857"/>
    </source>
</evidence>
<evidence type="ECO:0000256" key="15">
    <source>
        <dbReference type="ARBA" id="ARBA00023002"/>
    </source>
</evidence>
<feature type="active site" evidence="20">
    <location>
        <position position="335"/>
    </location>
</feature>
<dbReference type="GO" id="GO:0008762">
    <property type="term" value="F:UDP-N-acetylmuramate dehydrogenase activity"/>
    <property type="evidence" value="ECO:0007669"/>
    <property type="project" value="UniProtKB-UniRule"/>
</dbReference>
<keyword evidence="16 20" id="KW-0131">Cell cycle</keyword>
<dbReference type="PATRIC" id="fig|28229.3.peg.902"/>
<feature type="active site" evidence="20">
    <location>
        <position position="170"/>
    </location>
</feature>
<dbReference type="GO" id="GO:0071949">
    <property type="term" value="F:FAD binding"/>
    <property type="evidence" value="ECO:0007669"/>
    <property type="project" value="InterPro"/>
</dbReference>
<keyword evidence="15 20" id="KW-0560">Oxidoreductase</keyword>
<dbReference type="InterPro" id="IPR016166">
    <property type="entry name" value="FAD-bd_PCMH"/>
</dbReference>
<dbReference type="NCBIfam" id="NF000755">
    <property type="entry name" value="PRK00046.1"/>
    <property type="match status" value="1"/>
</dbReference>
<dbReference type="Gene3D" id="3.90.78.10">
    <property type="entry name" value="UDP-N-acetylenolpyruvoylglucosamine reductase, C-terminal domain"/>
    <property type="match status" value="1"/>
</dbReference>
<dbReference type="Gene3D" id="3.30.465.10">
    <property type="match status" value="1"/>
</dbReference>
<dbReference type="EMBL" id="JQEC01000007">
    <property type="protein sequence ID" value="KGJ96653.1"/>
    <property type="molecule type" value="Genomic_DNA"/>
</dbReference>
<evidence type="ECO:0000256" key="18">
    <source>
        <dbReference type="ARBA" id="ARBA00031026"/>
    </source>
</evidence>
<comment type="subcellular location">
    <subcellularLocation>
        <location evidence="3 20">Cytoplasm</location>
    </subcellularLocation>
</comment>
<sequence>MVLSASIIMAMHSNLDYSLQSSNSFNIKASCSHIYFPSTLVELQQLPDLAARPFYILGEGSNTLFVEEQAPTIIQPKFIGINIVEQDDYYIVTVGAAENWHRLVCFCLEQGIYGLENLALIPGSVGAAPVQNIGAYGVEFADYCQEVQWYEFSSKTLHSLTNQECDFAYRDSVFKQARYNQGLITQVTFKFPKVWQANLSYAGLGGLAKGSTAKQVMEKVITLRSSKLPDPKELPNAGSFFKNPVVSAADFALLLQQYPNMPHYPLQNGQIKLAAGWLIDQAGLKGFRYQFVGVHQQQALVLVNYGSDFGADIIRLAKYVQRKVVEKFLVSLIPEVRMITEQGETSFLSLSDTKPIESISSNASVTSASITNGIDND</sequence>
<evidence type="ECO:0000259" key="21">
    <source>
        <dbReference type="PROSITE" id="PS51387"/>
    </source>
</evidence>
<evidence type="ECO:0000313" key="23">
    <source>
        <dbReference type="Proteomes" id="UP000029868"/>
    </source>
</evidence>
<evidence type="ECO:0000256" key="5">
    <source>
        <dbReference type="ARBA" id="ARBA00010485"/>
    </source>
</evidence>
<comment type="caution">
    <text evidence="22">The sequence shown here is derived from an EMBL/GenBank/DDBJ whole genome shotgun (WGS) entry which is preliminary data.</text>
</comment>
<evidence type="ECO:0000256" key="8">
    <source>
        <dbReference type="ARBA" id="ARBA00022490"/>
    </source>
</evidence>
<dbReference type="InterPro" id="IPR016167">
    <property type="entry name" value="FAD-bd_PCMH_sub1"/>
</dbReference>
<dbReference type="EC" id="1.3.1.98" evidence="6 20"/>
<dbReference type="Proteomes" id="UP000029868">
    <property type="component" value="Unassembled WGS sequence"/>
</dbReference>
<dbReference type="SUPFAM" id="SSF56194">
    <property type="entry name" value="Uridine diphospho-N-Acetylenolpyruvylglucosamine reductase, MurB, C-terminal domain"/>
    <property type="match status" value="1"/>
</dbReference>
<evidence type="ECO:0000256" key="7">
    <source>
        <dbReference type="ARBA" id="ARBA00015188"/>
    </source>
</evidence>
<gene>
    <name evidence="20" type="primary">murB</name>
    <name evidence="22" type="ORF">GAB14E_1727</name>
</gene>
<feature type="domain" description="FAD-binding PCMH-type" evidence="21">
    <location>
        <begin position="27"/>
        <end position="194"/>
    </location>
</feature>
<dbReference type="PANTHER" id="PTHR21071">
    <property type="entry name" value="UDP-N-ACETYLENOLPYRUVOYLGLUCOSAMINE REDUCTASE"/>
    <property type="match status" value="1"/>
</dbReference>
<dbReference type="Pfam" id="PF02873">
    <property type="entry name" value="MurB_C"/>
    <property type="match status" value="1"/>
</dbReference>
<evidence type="ECO:0000256" key="20">
    <source>
        <dbReference type="HAMAP-Rule" id="MF_00037"/>
    </source>
</evidence>
<evidence type="ECO:0000256" key="14">
    <source>
        <dbReference type="ARBA" id="ARBA00022984"/>
    </source>
</evidence>
<name>A0A099L477_COLPS</name>